<evidence type="ECO:0000256" key="16">
    <source>
        <dbReference type="HAMAP-Rule" id="MF_00404"/>
    </source>
</evidence>
<evidence type="ECO:0000256" key="3">
    <source>
        <dbReference type="ARBA" id="ARBA00004162"/>
    </source>
</evidence>
<keyword evidence="11 16" id="KW-0915">Sodium</keyword>
<evidence type="ECO:0000256" key="9">
    <source>
        <dbReference type="ARBA" id="ARBA00022967"/>
    </source>
</evidence>
<evidence type="ECO:0000313" key="19">
    <source>
        <dbReference type="Proteomes" id="UP001595548"/>
    </source>
</evidence>
<name>A0ABV7HU45_9GAMM</name>
<keyword evidence="19" id="KW-1185">Reference proteome</keyword>
<evidence type="ECO:0000256" key="8">
    <source>
        <dbReference type="ARBA" id="ARBA00022692"/>
    </source>
</evidence>
<accession>A0ABV7HU45</accession>
<evidence type="ECO:0000256" key="12">
    <source>
        <dbReference type="ARBA" id="ARBA00023065"/>
    </source>
</evidence>
<dbReference type="EC" id="7.2.4.2" evidence="16"/>
<evidence type="ECO:0000256" key="17">
    <source>
        <dbReference type="RuleBase" id="RU004278"/>
    </source>
</evidence>
<keyword evidence="6 16" id="KW-0813">Transport</keyword>
<comment type="cofactor">
    <cofactor evidence="1 16 17">
        <name>Na(+)</name>
        <dbReference type="ChEBI" id="CHEBI:29101"/>
    </cofactor>
</comment>
<dbReference type="RefSeq" id="WP_382417161.1">
    <property type="nucleotide sequence ID" value="NZ_AP031500.1"/>
</dbReference>
<evidence type="ECO:0000256" key="15">
    <source>
        <dbReference type="ARBA" id="ARBA00048176"/>
    </source>
</evidence>
<comment type="function">
    <text evidence="2 16 17">Catalyzes the decarboxylation of oxaloacetate coupled to Na(+) translocation.</text>
</comment>
<evidence type="ECO:0000256" key="1">
    <source>
        <dbReference type="ARBA" id="ARBA00001959"/>
    </source>
</evidence>
<reference evidence="19" key="1">
    <citation type="journal article" date="2019" name="Int. J. Syst. Evol. Microbiol.">
        <title>The Global Catalogue of Microorganisms (GCM) 10K type strain sequencing project: providing services to taxonomists for standard genome sequencing and annotation.</title>
        <authorList>
            <consortium name="The Broad Institute Genomics Platform"/>
            <consortium name="The Broad Institute Genome Sequencing Center for Infectious Disease"/>
            <person name="Wu L."/>
            <person name="Ma J."/>
        </authorList>
    </citation>
    <scope>NUCLEOTIDE SEQUENCE [LARGE SCALE GENOMIC DNA]</scope>
    <source>
        <strain evidence="19">KCTC 52141</strain>
    </source>
</reference>
<sequence>MQDTLMQQGIDLMIYGMGTVLVFLTLLVIATLIMSRFVMRFFPDPVVAEPSRPAIQTGRTAEVDPAVRSAIEKAIALHRARR</sequence>
<evidence type="ECO:0000256" key="5">
    <source>
        <dbReference type="ARBA" id="ARBA00011869"/>
    </source>
</evidence>
<dbReference type="InterPro" id="IPR023424">
    <property type="entry name" value="OadG"/>
</dbReference>
<organism evidence="18 19">
    <name type="scientific">Gilvimarinus japonicus</name>
    <dbReference type="NCBI Taxonomy" id="1796469"/>
    <lineage>
        <taxon>Bacteria</taxon>
        <taxon>Pseudomonadati</taxon>
        <taxon>Pseudomonadota</taxon>
        <taxon>Gammaproteobacteria</taxon>
        <taxon>Cellvibrionales</taxon>
        <taxon>Cellvibrionaceae</taxon>
        <taxon>Gilvimarinus</taxon>
    </lineage>
</organism>
<dbReference type="Proteomes" id="UP001595548">
    <property type="component" value="Unassembled WGS sequence"/>
</dbReference>
<keyword evidence="9 16" id="KW-1278">Translocase</keyword>
<evidence type="ECO:0000256" key="13">
    <source>
        <dbReference type="ARBA" id="ARBA00023136"/>
    </source>
</evidence>
<evidence type="ECO:0000256" key="11">
    <source>
        <dbReference type="ARBA" id="ARBA00023053"/>
    </source>
</evidence>
<dbReference type="HAMAP" id="MF_00404">
    <property type="entry name" value="OadG"/>
    <property type="match status" value="1"/>
</dbReference>
<dbReference type="NCBIfam" id="TIGR01195">
    <property type="entry name" value="oadG_fam"/>
    <property type="match status" value="1"/>
</dbReference>
<evidence type="ECO:0000313" key="18">
    <source>
        <dbReference type="EMBL" id="MFC3156070.1"/>
    </source>
</evidence>
<feature type="transmembrane region" description="Helical" evidence="16 17">
    <location>
        <begin position="12"/>
        <end position="33"/>
    </location>
</feature>
<evidence type="ECO:0000256" key="6">
    <source>
        <dbReference type="ARBA" id="ARBA00022448"/>
    </source>
</evidence>
<gene>
    <name evidence="16" type="primary">oadG</name>
    <name evidence="18" type="ORF">ACFOEB_12745</name>
</gene>
<proteinExistence type="inferred from homology"/>
<evidence type="ECO:0000256" key="2">
    <source>
        <dbReference type="ARBA" id="ARBA00003002"/>
    </source>
</evidence>
<evidence type="ECO:0000256" key="14">
    <source>
        <dbReference type="ARBA" id="ARBA00023201"/>
    </source>
</evidence>
<keyword evidence="14 16" id="KW-0739">Sodium transport</keyword>
<comment type="subunit">
    <text evidence="5 16">Heterotrimer of an alpha, a beta and a gamma subunit.</text>
</comment>
<dbReference type="InterPro" id="IPR005899">
    <property type="entry name" value="Na_pump_deCOase"/>
</dbReference>
<keyword evidence="13 16" id="KW-0472">Membrane</keyword>
<evidence type="ECO:0000256" key="4">
    <source>
        <dbReference type="ARBA" id="ARBA00005844"/>
    </source>
</evidence>
<evidence type="ECO:0000256" key="10">
    <source>
        <dbReference type="ARBA" id="ARBA00022989"/>
    </source>
</evidence>
<evidence type="ECO:0000256" key="7">
    <source>
        <dbReference type="ARBA" id="ARBA00022475"/>
    </source>
</evidence>
<comment type="caution">
    <text evidence="18">The sequence shown here is derived from an EMBL/GenBank/DDBJ whole genome shotgun (WGS) entry which is preliminary data.</text>
</comment>
<keyword evidence="7 16" id="KW-1003">Cell membrane</keyword>
<keyword evidence="10 16" id="KW-1133">Transmembrane helix</keyword>
<comment type="similarity">
    <text evidence="4 16 17">Belongs to the OadG family.</text>
</comment>
<keyword evidence="12 16" id="KW-0406">Ion transport</keyword>
<comment type="subcellular location">
    <subcellularLocation>
        <location evidence="3 16 17">Cell membrane</location>
        <topology evidence="3 16 17">Single-pass membrane protein</topology>
    </subcellularLocation>
</comment>
<dbReference type="Pfam" id="PF04277">
    <property type="entry name" value="OAD_gamma"/>
    <property type="match status" value="1"/>
</dbReference>
<dbReference type="EMBL" id="JBHRTL010000026">
    <property type="protein sequence ID" value="MFC3156070.1"/>
    <property type="molecule type" value="Genomic_DNA"/>
</dbReference>
<comment type="catalytic activity">
    <reaction evidence="15 16 17">
        <text>oxaloacetate + 2 Na(+)(in) + H(+) = pyruvate + 2 Na(+)(out) + CO2</text>
        <dbReference type="Rhea" id="RHEA:57724"/>
        <dbReference type="ChEBI" id="CHEBI:15361"/>
        <dbReference type="ChEBI" id="CHEBI:15378"/>
        <dbReference type="ChEBI" id="CHEBI:16452"/>
        <dbReference type="ChEBI" id="CHEBI:16526"/>
        <dbReference type="ChEBI" id="CHEBI:29101"/>
        <dbReference type="EC" id="7.2.4.2"/>
    </reaction>
</comment>
<protein>
    <recommendedName>
        <fullName evidence="16">Probable oxaloacetate decarboxylase gamma chain</fullName>
        <ecNumber evidence="16">7.2.4.2</ecNumber>
    </recommendedName>
</protein>
<keyword evidence="8 16" id="KW-0812">Transmembrane</keyword>